<evidence type="ECO:0000256" key="8">
    <source>
        <dbReference type="ARBA" id="ARBA00022723"/>
    </source>
</evidence>
<dbReference type="EC" id="3.1.3.25" evidence="6"/>
<reference evidence="17" key="1">
    <citation type="submission" date="2025-08" db="UniProtKB">
        <authorList>
            <consortium name="RefSeq"/>
        </authorList>
    </citation>
    <scope>IDENTIFICATION</scope>
    <source>
        <tissue evidence="17">Muscle</tissue>
    </source>
</reference>
<comment type="subcellular location">
    <subcellularLocation>
        <location evidence="3">Membrane</location>
        <topology evidence="3">Single-pass membrane protein</topology>
    </subcellularLocation>
</comment>
<accession>A0ABM1TJZ2</accession>
<comment type="catalytic activity">
    <reaction evidence="1">
        <text>a myo-inositol phosphate + H2O = myo-inositol + phosphate</text>
        <dbReference type="Rhea" id="RHEA:24056"/>
        <dbReference type="ChEBI" id="CHEBI:15377"/>
        <dbReference type="ChEBI" id="CHEBI:17268"/>
        <dbReference type="ChEBI" id="CHEBI:43474"/>
        <dbReference type="ChEBI" id="CHEBI:84139"/>
        <dbReference type="EC" id="3.1.3.25"/>
    </reaction>
</comment>
<keyword evidence="10" id="KW-0460">Magnesium</keyword>
<keyword evidence="9" id="KW-0378">Hydrolase</keyword>
<gene>
    <name evidence="17" type="primary">LOC106471872</name>
</gene>
<evidence type="ECO:0000256" key="11">
    <source>
        <dbReference type="ARBA" id="ARBA00022989"/>
    </source>
</evidence>
<dbReference type="Gene3D" id="3.40.190.80">
    <property type="match status" value="1"/>
</dbReference>
<dbReference type="PROSITE" id="PS00630">
    <property type="entry name" value="IMP_2"/>
    <property type="match status" value="1"/>
</dbReference>
<evidence type="ECO:0000256" key="1">
    <source>
        <dbReference type="ARBA" id="ARBA00001033"/>
    </source>
</evidence>
<dbReference type="PANTHER" id="PTHR43028:SF4">
    <property type="entry name" value="INOSITOL MONOPHOSPHATASE 3"/>
    <property type="match status" value="1"/>
</dbReference>
<evidence type="ECO:0000256" key="2">
    <source>
        <dbReference type="ARBA" id="ARBA00001946"/>
    </source>
</evidence>
<protein>
    <recommendedName>
        <fullName evidence="6">inositol-phosphate phosphatase</fullName>
        <ecNumber evidence="6">3.1.3.25</ecNumber>
    </recommendedName>
    <alternativeName>
        <fullName evidence="14">Inositol-1(or 4)-monophosphatase 3</fullName>
    </alternativeName>
    <alternativeName>
        <fullName evidence="13">Myo-inositol monophosphatase A3</fullName>
    </alternativeName>
</protein>
<keyword evidence="7 15" id="KW-0812">Transmembrane</keyword>
<comment type="cofactor">
    <cofactor evidence="2">
        <name>Mg(2+)</name>
        <dbReference type="ChEBI" id="CHEBI:18420"/>
    </cofactor>
</comment>
<dbReference type="GeneID" id="106471872"/>
<evidence type="ECO:0000256" key="6">
    <source>
        <dbReference type="ARBA" id="ARBA00013106"/>
    </source>
</evidence>
<dbReference type="Gene3D" id="3.30.540.10">
    <property type="entry name" value="Fructose-1,6-Bisphosphatase, subunit A, domain 1"/>
    <property type="match status" value="1"/>
</dbReference>
<sequence length="317" mass="35380">MSRNLAKLNLRNIIFLLLGTLFVLLLYFILHNISYRKALYKTYTRVLYDHDNKTIITSKVSLKHLLAVSIDIAERGGVELKAVRKLVDVQKVISEKEDCSKINLDDDQLPRGENTEVKTMLESVDEKVLSEQIAVWVEPLDCFHEYKKNLLPCVATMVCVAVNGKPVIGVIHHPFQNLTVWGWVGHGITSQLKIGKTFFKEWTTEPEIVVSRTEARLGADFAARAFGGEETITLAGGEGFKLLQVLQGLVSAYIHLSFTKKWDICAGDALLQTVGGNVTTLKGKPISYAASDDVDNKGGLLATLFKHDFFLDKFKNV</sequence>
<evidence type="ECO:0000256" key="9">
    <source>
        <dbReference type="ARBA" id="ARBA00022801"/>
    </source>
</evidence>
<dbReference type="PANTHER" id="PTHR43028">
    <property type="entry name" value="3'(2'),5'-BISPHOSPHATE NUCLEOTIDASE 1"/>
    <property type="match status" value="1"/>
</dbReference>
<evidence type="ECO:0000256" key="12">
    <source>
        <dbReference type="ARBA" id="ARBA00023136"/>
    </source>
</evidence>
<name>A0ABM1TJZ2_LIMPO</name>
<evidence type="ECO:0000256" key="13">
    <source>
        <dbReference type="ARBA" id="ARBA00042119"/>
    </source>
</evidence>
<evidence type="ECO:0000256" key="3">
    <source>
        <dbReference type="ARBA" id="ARBA00004167"/>
    </source>
</evidence>
<feature type="transmembrane region" description="Helical" evidence="15">
    <location>
        <begin position="12"/>
        <end position="30"/>
    </location>
</feature>
<proteinExistence type="inferred from homology"/>
<evidence type="ECO:0000256" key="7">
    <source>
        <dbReference type="ARBA" id="ARBA00022692"/>
    </source>
</evidence>
<dbReference type="Proteomes" id="UP000694941">
    <property type="component" value="Unplaced"/>
</dbReference>
<dbReference type="SUPFAM" id="SSF56655">
    <property type="entry name" value="Carbohydrate phosphatase"/>
    <property type="match status" value="1"/>
</dbReference>
<evidence type="ECO:0000313" key="16">
    <source>
        <dbReference type="Proteomes" id="UP000694941"/>
    </source>
</evidence>
<dbReference type="InterPro" id="IPR050725">
    <property type="entry name" value="CysQ/Inositol_MonoPase"/>
</dbReference>
<keyword evidence="11 15" id="KW-1133">Transmembrane helix</keyword>
<evidence type="ECO:0000256" key="10">
    <source>
        <dbReference type="ARBA" id="ARBA00022842"/>
    </source>
</evidence>
<dbReference type="InterPro" id="IPR000760">
    <property type="entry name" value="Inositol_monophosphatase-like"/>
</dbReference>
<keyword evidence="8" id="KW-0479">Metal-binding</keyword>
<keyword evidence="16" id="KW-1185">Reference proteome</keyword>
<keyword evidence="12 15" id="KW-0472">Membrane</keyword>
<comment type="similarity">
    <text evidence="5">Belongs to the inositol monophosphatase superfamily.</text>
</comment>
<dbReference type="Pfam" id="PF00459">
    <property type="entry name" value="Inositol_P"/>
    <property type="match status" value="1"/>
</dbReference>
<organism evidence="16 17">
    <name type="scientific">Limulus polyphemus</name>
    <name type="common">Atlantic horseshoe crab</name>
    <dbReference type="NCBI Taxonomy" id="6850"/>
    <lineage>
        <taxon>Eukaryota</taxon>
        <taxon>Metazoa</taxon>
        <taxon>Ecdysozoa</taxon>
        <taxon>Arthropoda</taxon>
        <taxon>Chelicerata</taxon>
        <taxon>Merostomata</taxon>
        <taxon>Xiphosura</taxon>
        <taxon>Limulidae</taxon>
        <taxon>Limulus</taxon>
    </lineage>
</organism>
<comment type="pathway">
    <text evidence="4">Polyol metabolism; myo-inositol biosynthesis; myo-inositol from D-glucose 6-phosphate: step 2/2.</text>
</comment>
<dbReference type="InterPro" id="IPR020550">
    <property type="entry name" value="Inositol_monophosphatase_CS"/>
</dbReference>
<evidence type="ECO:0000256" key="5">
    <source>
        <dbReference type="ARBA" id="ARBA00009759"/>
    </source>
</evidence>
<evidence type="ECO:0000313" key="17">
    <source>
        <dbReference type="RefSeq" id="XP_022256198.1"/>
    </source>
</evidence>
<dbReference type="RefSeq" id="XP_022256198.1">
    <property type="nucleotide sequence ID" value="XM_022400490.1"/>
</dbReference>
<evidence type="ECO:0000256" key="14">
    <source>
        <dbReference type="ARBA" id="ARBA00042949"/>
    </source>
</evidence>
<evidence type="ECO:0000256" key="15">
    <source>
        <dbReference type="SAM" id="Phobius"/>
    </source>
</evidence>
<evidence type="ECO:0000256" key="4">
    <source>
        <dbReference type="ARBA" id="ARBA00005152"/>
    </source>
</evidence>